<dbReference type="Gene3D" id="3.40.50.1820">
    <property type="entry name" value="alpha/beta hydrolase"/>
    <property type="match status" value="1"/>
</dbReference>
<dbReference type="Proteomes" id="UP000502823">
    <property type="component" value="Unassembled WGS sequence"/>
</dbReference>
<dbReference type="FunFam" id="3.40.50.1820:FF:000076">
    <property type="entry name" value="phospholipase A1"/>
    <property type="match status" value="1"/>
</dbReference>
<accession>A0A6L2QAV9</accession>
<evidence type="ECO:0000256" key="2">
    <source>
        <dbReference type="ARBA" id="ARBA00010701"/>
    </source>
</evidence>
<sequence length="399" mass="43761">MMHFRDVTAPQSGPAISHSFCCQFATQPAAEKLVHALLSHYVTTLIPPFLVLPTAASGCCGLHSPALYRNVELNFGRCRLVIQGTCPDPDVQFFLYTRRNPIAAQSVDVRKLRSSDFNSSHPTKLIIHGYNSDTNLDVLMDIRKAYLVAGQHNIIAVDWSRLCPGPCYPSAVYNAKFAGECIAQIVDALRTDGASDIHIVGFSLGAHVAAFTANNLRPYILPRITGLDPAMPFFVTVNKDQKLDASDAVFVDVIHTNALVQGKIEASGDVDFYVNGGIRQPGCWSESNPFGCDHHRAPAYFAESITSSKGFWGWHCPSFMSFLLGQCPPRYPAVLMGDKVPSDTRGFYLVMTGAEKPFALGTWVMSPQDDLRPKHRDKLPGDNAIDNEEYATLPVAVEV</sequence>
<dbReference type="CDD" id="cd00707">
    <property type="entry name" value="Pancreat_lipase_like"/>
    <property type="match status" value="1"/>
</dbReference>
<dbReference type="SUPFAM" id="SSF53474">
    <property type="entry name" value="alpha/beta-Hydrolases"/>
    <property type="match status" value="1"/>
</dbReference>
<dbReference type="InParanoid" id="A0A6L2QAV9"/>
<dbReference type="GO" id="GO:0016042">
    <property type="term" value="P:lipid catabolic process"/>
    <property type="evidence" value="ECO:0007669"/>
    <property type="project" value="TreeGrafter"/>
</dbReference>
<keyword evidence="3" id="KW-0964">Secreted</keyword>
<comment type="similarity">
    <text evidence="2 4">Belongs to the AB hydrolase superfamily. Lipase family.</text>
</comment>
<dbReference type="PRINTS" id="PR00821">
    <property type="entry name" value="TAGLIPASE"/>
</dbReference>
<gene>
    <name evidence="6" type="ORF">Cfor_12562</name>
</gene>
<comment type="subcellular location">
    <subcellularLocation>
        <location evidence="1">Secreted</location>
    </subcellularLocation>
</comment>
<evidence type="ECO:0000259" key="5">
    <source>
        <dbReference type="Pfam" id="PF00151"/>
    </source>
</evidence>
<protein>
    <recommendedName>
        <fullName evidence="5">Lipase domain-containing protein</fullName>
    </recommendedName>
</protein>
<evidence type="ECO:0000256" key="4">
    <source>
        <dbReference type="RuleBase" id="RU004262"/>
    </source>
</evidence>
<evidence type="ECO:0000256" key="3">
    <source>
        <dbReference type="ARBA" id="ARBA00022525"/>
    </source>
</evidence>
<dbReference type="EMBL" id="BLKM01000839">
    <property type="protein sequence ID" value="GFG38957.1"/>
    <property type="molecule type" value="Genomic_DNA"/>
</dbReference>
<dbReference type="OrthoDB" id="199913at2759"/>
<evidence type="ECO:0000256" key="1">
    <source>
        <dbReference type="ARBA" id="ARBA00004613"/>
    </source>
</evidence>
<dbReference type="InterPro" id="IPR000734">
    <property type="entry name" value="TAG_lipase"/>
</dbReference>
<dbReference type="InterPro" id="IPR033906">
    <property type="entry name" value="Lipase_N"/>
</dbReference>
<keyword evidence="7" id="KW-1185">Reference proteome</keyword>
<feature type="domain" description="Lipase" evidence="5">
    <location>
        <begin position="88"/>
        <end position="329"/>
    </location>
</feature>
<evidence type="ECO:0000313" key="6">
    <source>
        <dbReference type="EMBL" id="GFG38957.1"/>
    </source>
</evidence>
<dbReference type="AlphaFoldDB" id="A0A6L2QAV9"/>
<dbReference type="GO" id="GO:0005615">
    <property type="term" value="C:extracellular space"/>
    <property type="evidence" value="ECO:0007669"/>
    <property type="project" value="TreeGrafter"/>
</dbReference>
<dbReference type="PANTHER" id="PTHR11610">
    <property type="entry name" value="LIPASE"/>
    <property type="match status" value="1"/>
</dbReference>
<dbReference type="PANTHER" id="PTHR11610:SF151">
    <property type="entry name" value="PHOSPHOLIPASE A1 MEMBER A-LIKE PROTEIN"/>
    <property type="match status" value="1"/>
</dbReference>
<dbReference type="GO" id="GO:0016298">
    <property type="term" value="F:lipase activity"/>
    <property type="evidence" value="ECO:0007669"/>
    <property type="project" value="InterPro"/>
</dbReference>
<dbReference type="FunCoup" id="A0A6L2QAV9">
    <property type="interactions" value="26"/>
</dbReference>
<dbReference type="InterPro" id="IPR013818">
    <property type="entry name" value="Lipase"/>
</dbReference>
<proteinExistence type="inferred from homology"/>
<reference evidence="7" key="1">
    <citation type="submission" date="2020-01" db="EMBL/GenBank/DDBJ databases">
        <title>Draft genome sequence of the Termite Coptotermes fromosanus.</title>
        <authorList>
            <person name="Itakura S."/>
            <person name="Yosikawa Y."/>
            <person name="Umezawa K."/>
        </authorList>
    </citation>
    <scope>NUCLEOTIDE SEQUENCE [LARGE SCALE GENOMIC DNA]</scope>
</reference>
<organism evidence="6 7">
    <name type="scientific">Coptotermes formosanus</name>
    <name type="common">Formosan subterranean termite</name>
    <dbReference type="NCBI Taxonomy" id="36987"/>
    <lineage>
        <taxon>Eukaryota</taxon>
        <taxon>Metazoa</taxon>
        <taxon>Ecdysozoa</taxon>
        <taxon>Arthropoda</taxon>
        <taxon>Hexapoda</taxon>
        <taxon>Insecta</taxon>
        <taxon>Pterygota</taxon>
        <taxon>Neoptera</taxon>
        <taxon>Polyneoptera</taxon>
        <taxon>Dictyoptera</taxon>
        <taxon>Blattodea</taxon>
        <taxon>Blattoidea</taxon>
        <taxon>Termitoidae</taxon>
        <taxon>Rhinotermitidae</taxon>
        <taxon>Coptotermes</taxon>
    </lineage>
</organism>
<name>A0A6L2QAV9_COPFO</name>
<comment type="caution">
    <text evidence="6">The sequence shown here is derived from an EMBL/GenBank/DDBJ whole genome shotgun (WGS) entry which is preliminary data.</text>
</comment>
<dbReference type="Pfam" id="PF00151">
    <property type="entry name" value="Lipase"/>
    <property type="match status" value="1"/>
</dbReference>
<dbReference type="GO" id="GO:0017171">
    <property type="term" value="F:serine hydrolase activity"/>
    <property type="evidence" value="ECO:0007669"/>
    <property type="project" value="TreeGrafter"/>
</dbReference>
<evidence type="ECO:0000313" key="7">
    <source>
        <dbReference type="Proteomes" id="UP000502823"/>
    </source>
</evidence>
<dbReference type="InterPro" id="IPR029058">
    <property type="entry name" value="AB_hydrolase_fold"/>
</dbReference>